<proteinExistence type="predicted"/>
<gene>
    <name evidence="1" type="ORF">CSKR_107119</name>
</gene>
<evidence type="ECO:0000313" key="1">
    <source>
        <dbReference type="EMBL" id="KAG5452419.1"/>
    </source>
</evidence>
<dbReference type="EMBL" id="NIRI02000042">
    <property type="protein sequence ID" value="KAG5452419.1"/>
    <property type="molecule type" value="Genomic_DNA"/>
</dbReference>
<evidence type="ECO:0000313" key="2">
    <source>
        <dbReference type="Proteomes" id="UP000286415"/>
    </source>
</evidence>
<accession>A0A419Q0C1</accession>
<dbReference type="InParanoid" id="A0A419Q0C1"/>
<dbReference type="AlphaFoldDB" id="A0A419Q0C1"/>
<comment type="caution">
    <text evidence="1">The sequence shown here is derived from an EMBL/GenBank/DDBJ whole genome shotgun (WGS) entry which is preliminary data.</text>
</comment>
<organism evidence="1 2">
    <name type="scientific">Clonorchis sinensis</name>
    <name type="common">Chinese liver fluke</name>
    <dbReference type="NCBI Taxonomy" id="79923"/>
    <lineage>
        <taxon>Eukaryota</taxon>
        <taxon>Metazoa</taxon>
        <taxon>Spiralia</taxon>
        <taxon>Lophotrochozoa</taxon>
        <taxon>Platyhelminthes</taxon>
        <taxon>Trematoda</taxon>
        <taxon>Digenea</taxon>
        <taxon>Opisthorchiida</taxon>
        <taxon>Opisthorchiata</taxon>
        <taxon>Opisthorchiidae</taxon>
        <taxon>Clonorchis</taxon>
    </lineage>
</organism>
<reference evidence="1 2" key="2">
    <citation type="journal article" date="2021" name="Genomics">
        <title>High-quality reference genome for Clonorchis sinensis.</title>
        <authorList>
            <person name="Young N.D."/>
            <person name="Stroehlein A.J."/>
            <person name="Kinkar L."/>
            <person name="Wang T."/>
            <person name="Sohn W.M."/>
            <person name="Chang B.C.H."/>
            <person name="Kaur P."/>
            <person name="Weisz D."/>
            <person name="Dudchenko O."/>
            <person name="Aiden E.L."/>
            <person name="Korhonen P.K."/>
            <person name="Gasser R.B."/>
        </authorList>
    </citation>
    <scope>NUCLEOTIDE SEQUENCE [LARGE SCALE GENOMIC DNA]</scope>
    <source>
        <strain evidence="1">Cs-k2</strain>
    </source>
</reference>
<keyword evidence="2" id="KW-1185">Reference proteome</keyword>
<dbReference type="Proteomes" id="UP000286415">
    <property type="component" value="Unassembled WGS sequence"/>
</dbReference>
<protein>
    <submittedName>
        <fullName evidence="1">Uncharacterized protein</fullName>
    </submittedName>
</protein>
<sequence length="138" mass="15759">MDFIDDVSSSACWTLRMAITGDAPRRFSEEFEEALGLSLKVTRRQAEVNLSFAAYNRISPTVTQVWSQQKLRRLEKASPQITGCCRNAQSDTSNLSLPKDYCLVISLANYHRQTYTLSPQTRNTKTKSLRSRYSEKVK</sequence>
<reference evidence="1 2" key="1">
    <citation type="journal article" date="2018" name="Biotechnol. Adv.">
        <title>Improved genomic resources and new bioinformatic workflow for the carcinogenic parasite Clonorchis sinensis: Biotechnological implications.</title>
        <authorList>
            <person name="Wang D."/>
            <person name="Korhonen P.K."/>
            <person name="Gasser R.B."/>
            <person name="Young N.D."/>
        </authorList>
    </citation>
    <scope>NUCLEOTIDE SEQUENCE [LARGE SCALE GENOMIC DNA]</scope>
    <source>
        <strain evidence="1">Cs-k2</strain>
    </source>
</reference>
<name>A0A419Q0C1_CLOSI</name>